<dbReference type="EMBL" id="CM042884">
    <property type="protein sequence ID" value="KAI4368434.1"/>
    <property type="molecule type" value="Genomic_DNA"/>
</dbReference>
<dbReference type="Proteomes" id="UP001057402">
    <property type="component" value="Chromosome 5"/>
</dbReference>
<keyword evidence="2" id="KW-1185">Reference proteome</keyword>
<organism evidence="1 2">
    <name type="scientific">Melastoma candidum</name>
    <dbReference type="NCBI Taxonomy" id="119954"/>
    <lineage>
        <taxon>Eukaryota</taxon>
        <taxon>Viridiplantae</taxon>
        <taxon>Streptophyta</taxon>
        <taxon>Embryophyta</taxon>
        <taxon>Tracheophyta</taxon>
        <taxon>Spermatophyta</taxon>
        <taxon>Magnoliopsida</taxon>
        <taxon>eudicotyledons</taxon>
        <taxon>Gunneridae</taxon>
        <taxon>Pentapetalae</taxon>
        <taxon>rosids</taxon>
        <taxon>malvids</taxon>
        <taxon>Myrtales</taxon>
        <taxon>Melastomataceae</taxon>
        <taxon>Melastomatoideae</taxon>
        <taxon>Melastomateae</taxon>
        <taxon>Melastoma</taxon>
    </lineage>
</organism>
<protein>
    <submittedName>
        <fullName evidence="1">Uncharacterized protein</fullName>
    </submittedName>
</protein>
<name>A0ACB9QSP2_9MYRT</name>
<evidence type="ECO:0000313" key="2">
    <source>
        <dbReference type="Proteomes" id="UP001057402"/>
    </source>
</evidence>
<accession>A0ACB9QSP2</accession>
<gene>
    <name evidence="1" type="ORF">MLD38_016991</name>
</gene>
<evidence type="ECO:0000313" key="1">
    <source>
        <dbReference type="EMBL" id="KAI4368434.1"/>
    </source>
</evidence>
<sequence>MNALKEKLSRLLFDPPSSSAEAAAASPNSSPSSSYSSPHQLPDDSDQTQAMPNAKEGKSFASYFSFIMPTGRSDSSRSRDAESDVELYRALHVERTDENPEWQYFSLDRHVGSGNHCSERSMGNQESSECAKIREDRKSLHVKIENDDPGSGRSTSGSEMFEEAMDQCSPEKPLDNLLDESTFISPTLYEFLLASLPNIVKGCQWALLYSTLKHGISLRTLIRKSSDFSGPCLLIVGDKQGAVFGGMLQSPLRPTAKRKYQGSNQTFVFTTLYGQPRLFRATGANRYYYMCLNDLLALGGGGNFALRLDGDLLSGTSGPCETFGNSCLAHSMDFELKNVELWGFTHSSSYITRG</sequence>
<comment type="caution">
    <text evidence="1">The sequence shown here is derived from an EMBL/GenBank/DDBJ whole genome shotgun (WGS) entry which is preliminary data.</text>
</comment>
<proteinExistence type="predicted"/>
<reference evidence="2" key="1">
    <citation type="journal article" date="2023" name="Front. Plant Sci.">
        <title>Chromosomal-level genome assembly of Melastoma candidum provides insights into trichome evolution.</title>
        <authorList>
            <person name="Zhong Y."/>
            <person name="Wu W."/>
            <person name="Sun C."/>
            <person name="Zou P."/>
            <person name="Liu Y."/>
            <person name="Dai S."/>
            <person name="Zhou R."/>
        </authorList>
    </citation>
    <scope>NUCLEOTIDE SEQUENCE [LARGE SCALE GENOMIC DNA]</scope>
</reference>